<dbReference type="PANTHER" id="PTHR11496:SF83">
    <property type="entry name" value="HYDROXYACID-OXOACID TRANSHYDROGENASE, MITOCHONDRIAL"/>
    <property type="match status" value="1"/>
</dbReference>
<dbReference type="CDD" id="cd08196">
    <property type="entry name" value="Fe-ADH-like"/>
    <property type="match status" value="1"/>
</dbReference>
<evidence type="ECO:0000259" key="2">
    <source>
        <dbReference type="Pfam" id="PF00465"/>
    </source>
</evidence>
<dbReference type="SUPFAM" id="SSF56796">
    <property type="entry name" value="Dehydroquinate synthase-like"/>
    <property type="match status" value="1"/>
</dbReference>
<dbReference type="GO" id="GO:0046872">
    <property type="term" value="F:metal ion binding"/>
    <property type="evidence" value="ECO:0007669"/>
    <property type="project" value="InterPro"/>
</dbReference>
<dbReference type="OrthoDB" id="9815791at2"/>
<keyword evidence="5" id="KW-1185">Reference proteome</keyword>
<dbReference type="AlphaFoldDB" id="A0A1I2STH2"/>
<dbReference type="STRING" id="269670.SAMN02982927_02043"/>
<reference evidence="5" key="1">
    <citation type="submission" date="2016-10" db="EMBL/GenBank/DDBJ databases">
        <authorList>
            <person name="Varghese N."/>
            <person name="Submissions S."/>
        </authorList>
    </citation>
    <scope>NUCLEOTIDE SEQUENCE [LARGE SCALE GENOMIC DNA]</scope>
    <source>
        <strain evidence="5">ATCC 700379</strain>
    </source>
</reference>
<dbReference type="Proteomes" id="UP000198752">
    <property type="component" value="Unassembled WGS sequence"/>
</dbReference>
<evidence type="ECO:0000256" key="1">
    <source>
        <dbReference type="ARBA" id="ARBA00023002"/>
    </source>
</evidence>
<dbReference type="PANTHER" id="PTHR11496">
    <property type="entry name" value="ALCOHOL DEHYDROGENASE"/>
    <property type="match status" value="1"/>
</dbReference>
<dbReference type="InterPro" id="IPR018211">
    <property type="entry name" value="ADH_Fe_CS"/>
</dbReference>
<evidence type="ECO:0000313" key="4">
    <source>
        <dbReference type="EMBL" id="SFG55843.1"/>
    </source>
</evidence>
<protein>
    <submittedName>
        <fullName evidence="4">Alcohol dehydrogenase</fullName>
    </submittedName>
</protein>
<evidence type="ECO:0000313" key="5">
    <source>
        <dbReference type="Proteomes" id="UP000198752"/>
    </source>
</evidence>
<gene>
    <name evidence="4" type="ORF">SAMN02982927_02043</name>
</gene>
<dbReference type="Gene3D" id="3.40.50.1970">
    <property type="match status" value="1"/>
</dbReference>
<dbReference type="InterPro" id="IPR056798">
    <property type="entry name" value="ADH_Fe_C"/>
</dbReference>
<dbReference type="GO" id="GO:0004022">
    <property type="term" value="F:alcohol dehydrogenase (NAD+) activity"/>
    <property type="evidence" value="ECO:0007669"/>
    <property type="project" value="UniProtKB-ARBA"/>
</dbReference>
<dbReference type="RefSeq" id="WP_093672616.1">
    <property type="nucleotide sequence ID" value="NZ_FOOY01000013.1"/>
</dbReference>
<proteinExistence type="predicted"/>
<name>A0A1I2STH2_9BACL</name>
<dbReference type="InterPro" id="IPR039697">
    <property type="entry name" value="Alcohol_dehydrogenase_Fe"/>
</dbReference>
<dbReference type="PROSITE" id="PS00913">
    <property type="entry name" value="ADH_IRON_1"/>
    <property type="match status" value="1"/>
</dbReference>
<dbReference type="FunFam" id="3.40.50.1970:FF:000003">
    <property type="entry name" value="Alcohol dehydrogenase, iron-containing"/>
    <property type="match status" value="1"/>
</dbReference>
<dbReference type="EMBL" id="FOOY01000013">
    <property type="protein sequence ID" value="SFG55843.1"/>
    <property type="molecule type" value="Genomic_DNA"/>
</dbReference>
<evidence type="ECO:0000259" key="3">
    <source>
        <dbReference type="Pfam" id="PF25137"/>
    </source>
</evidence>
<organism evidence="4 5">
    <name type="scientific">Sporolactobacillus nakayamae</name>
    <dbReference type="NCBI Taxonomy" id="269670"/>
    <lineage>
        <taxon>Bacteria</taxon>
        <taxon>Bacillati</taxon>
        <taxon>Bacillota</taxon>
        <taxon>Bacilli</taxon>
        <taxon>Bacillales</taxon>
        <taxon>Sporolactobacillaceae</taxon>
        <taxon>Sporolactobacillus</taxon>
    </lineage>
</organism>
<keyword evidence="1" id="KW-0560">Oxidoreductase</keyword>
<feature type="domain" description="Fe-containing alcohol dehydrogenase-like C-terminal" evidence="3">
    <location>
        <begin position="187"/>
        <end position="373"/>
    </location>
</feature>
<sequence>MENFFYKQPVPIDFGFGKLDQLPEILDRMNLKRGLLISAPSMVRAGIARRVMEQSGNRIVGIFSDIQPNPTVVNTDACAAMLRDYQCTFAVALGGGSVMDCAKAACYVAGTTYCAADLLSGARRIDRHGIPMIAVPTTSGTASEVTTASVLTDTERGIKALLASDYLYPIYALVDPELTMSCPPQVTAASGFDVLAHSLEAYYGKKHQPLTDLAAERAASLVFTHLLDAYHEPENKEARARMSEASVTAGLAFSLTQTAAAHACSYPLTQDYGIPHGEACAFTLPSFWRINCTEGPESARLQRFSKRLGFKSGADLAERMDQMKKEMKLHITLEEAGIHLEDLDDLVDKSFAPNMSNNPVEITKERLKTVYQNLG</sequence>
<feature type="domain" description="Alcohol dehydrogenase iron-type/glycerol dehydrogenase GldA" evidence="2">
    <location>
        <begin position="12"/>
        <end position="176"/>
    </location>
</feature>
<dbReference type="InterPro" id="IPR001670">
    <property type="entry name" value="ADH_Fe/GldA"/>
</dbReference>
<dbReference type="Gene3D" id="1.20.1090.10">
    <property type="entry name" value="Dehydroquinate synthase-like - alpha domain"/>
    <property type="match status" value="1"/>
</dbReference>
<dbReference type="Pfam" id="PF00465">
    <property type="entry name" value="Fe-ADH"/>
    <property type="match status" value="1"/>
</dbReference>
<accession>A0A1I2STH2</accession>
<dbReference type="Pfam" id="PF25137">
    <property type="entry name" value="ADH_Fe_C"/>
    <property type="match status" value="1"/>
</dbReference>